<feature type="chain" id="PRO_5047004615" evidence="1">
    <location>
        <begin position="26"/>
        <end position="317"/>
    </location>
</feature>
<keyword evidence="3" id="KW-1185">Reference proteome</keyword>
<accession>A0ABP6CTN2</accession>
<dbReference type="RefSeq" id="WP_344547044.1">
    <property type="nucleotide sequence ID" value="NZ_BAAATD010000012.1"/>
</dbReference>
<comment type="caution">
    <text evidence="2">The sequence shown here is derived from an EMBL/GenBank/DDBJ whole genome shotgun (WGS) entry which is preliminary data.</text>
</comment>
<evidence type="ECO:0000256" key="1">
    <source>
        <dbReference type="SAM" id="SignalP"/>
    </source>
</evidence>
<dbReference type="EMBL" id="BAAATD010000012">
    <property type="protein sequence ID" value="GAA2625589.1"/>
    <property type="molecule type" value="Genomic_DNA"/>
</dbReference>
<reference evidence="3" key="1">
    <citation type="journal article" date="2019" name="Int. J. Syst. Evol. Microbiol.">
        <title>The Global Catalogue of Microorganisms (GCM) 10K type strain sequencing project: providing services to taxonomists for standard genome sequencing and annotation.</title>
        <authorList>
            <consortium name="The Broad Institute Genomics Platform"/>
            <consortium name="The Broad Institute Genome Sequencing Center for Infectious Disease"/>
            <person name="Wu L."/>
            <person name="Ma J."/>
        </authorList>
    </citation>
    <scope>NUCLEOTIDE SEQUENCE [LARGE SCALE GENOMIC DNA]</scope>
    <source>
        <strain evidence="3">JCM 6833</strain>
    </source>
</reference>
<evidence type="ECO:0000313" key="2">
    <source>
        <dbReference type="EMBL" id="GAA2625589.1"/>
    </source>
</evidence>
<dbReference type="Gene3D" id="2.60.120.260">
    <property type="entry name" value="Galactose-binding domain-like"/>
    <property type="match status" value="1"/>
</dbReference>
<evidence type="ECO:0000313" key="3">
    <source>
        <dbReference type="Proteomes" id="UP001501509"/>
    </source>
</evidence>
<gene>
    <name evidence="2" type="ORF">GCM10010411_72900</name>
</gene>
<protein>
    <submittedName>
        <fullName evidence="2">Uncharacterized protein</fullName>
    </submittedName>
</protein>
<keyword evidence="1" id="KW-0732">Signal</keyword>
<dbReference type="Proteomes" id="UP001501509">
    <property type="component" value="Unassembled WGS sequence"/>
</dbReference>
<organism evidence="2 3">
    <name type="scientific">Actinomadura fulvescens</name>
    <dbReference type="NCBI Taxonomy" id="46160"/>
    <lineage>
        <taxon>Bacteria</taxon>
        <taxon>Bacillati</taxon>
        <taxon>Actinomycetota</taxon>
        <taxon>Actinomycetes</taxon>
        <taxon>Streptosporangiales</taxon>
        <taxon>Thermomonosporaceae</taxon>
        <taxon>Actinomadura</taxon>
    </lineage>
</organism>
<proteinExistence type="predicted"/>
<feature type="signal peptide" evidence="1">
    <location>
        <begin position="1"/>
        <end position="25"/>
    </location>
</feature>
<name>A0ABP6CTN2_9ACTN</name>
<sequence>MPRNRGITSLIASALAATTAGVALPAAPAAAVVKNTRVVVNLLTGDDDLRGGNDNLNVTLRFRTRVPHTRLNVNQGRAWGNQTWQQVILENDPHVPEFTAEDITGVELTTTSGGGVGGDNWNLDRAVVSFEEEHWDGRLAVRALYRESGAPLFRFTGERRTHLVRVDRVLDGGFEGQRSRTVAAPWHVEGPDAKGIDIGRNLSRAGNNNAFVSSSTRGQWNALSQQVPLKPNTDYVLRGFLRSTRGVDTAFFGVRLPGVWPPRERQWGPSPEGAYQQLEVRFNSGAHTTGAVFAGFWSVGTYEWLQIDDVSLMQTSF</sequence>